<dbReference type="EMBL" id="JAGSPA010000001">
    <property type="protein sequence ID" value="MBV7255298.1"/>
    <property type="molecule type" value="Genomic_DNA"/>
</dbReference>
<dbReference type="PANTHER" id="PTHR35333">
    <property type="entry name" value="BETA-LACTAMASE"/>
    <property type="match status" value="1"/>
</dbReference>
<comment type="caution">
    <text evidence="6">The sequence shown here is derived from an EMBL/GenBank/DDBJ whole genome shotgun (WGS) entry which is preliminary data.</text>
</comment>
<evidence type="ECO:0000256" key="1">
    <source>
        <dbReference type="ARBA" id="ARBA00001526"/>
    </source>
</evidence>
<dbReference type="RefSeq" id="WP_218443580.1">
    <property type="nucleotide sequence ID" value="NZ_JAGSPA010000001.1"/>
</dbReference>
<feature type="domain" description="Beta-lactamase class A catalytic" evidence="5">
    <location>
        <begin position="60"/>
        <end position="329"/>
    </location>
</feature>
<dbReference type="NCBIfam" id="NF033103">
    <property type="entry name" value="bla_class_A"/>
    <property type="match status" value="1"/>
</dbReference>
<reference evidence="6 7" key="1">
    <citation type="submission" date="2021-04" db="EMBL/GenBank/DDBJ databases">
        <authorList>
            <person name="Pira H."/>
            <person name="Risdian C."/>
            <person name="Wink J."/>
        </authorList>
    </citation>
    <scope>NUCLEOTIDE SEQUENCE [LARGE SCALE GENOMIC DNA]</scope>
    <source>
        <strain evidence="6 7">WHA3</strain>
    </source>
</reference>
<protein>
    <recommendedName>
        <fullName evidence="3">beta-lactamase</fullName>
        <ecNumber evidence="3">3.5.2.6</ecNumber>
    </recommendedName>
</protein>
<feature type="signal peptide" evidence="4">
    <location>
        <begin position="1"/>
        <end position="21"/>
    </location>
</feature>
<evidence type="ECO:0000313" key="6">
    <source>
        <dbReference type="EMBL" id="MBV7255298.1"/>
    </source>
</evidence>
<accession>A0ABS6SA89</accession>
<dbReference type="PANTHER" id="PTHR35333:SF3">
    <property type="entry name" value="BETA-LACTAMASE-TYPE TRANSPEPTIDASE FOLD CONTAINING PROTEIN"/>
    <property type="match status" value="1"/>
</dbReference>
<evidence type="ECO:0000259" key="5">
    <source>
        <dbReference type="Pfam" id="PF13354"/>
    </source>
</evidence>
<dbReference type="Proteomes" id="UP000722336">
    <property type="component" value="Unassembled WGS sequence"/>
</dbReference>
<dbReference type="InterPro" id="IPR045155">
    <property type="entry name" value="Beta-lactam_cat"/>
</dbReference>
<organism evidence="6 7">
    <name type="scientific">Pacificimonas pallii</name>
    <dbReference type="NCBI Taxonomy" id="2827236"/>
    <lineage>
        <taxon>Bacteria</taxon>
        <taxon>Pseudomonadati</taxon>
        <taxon>Pseudomonadota</taxon>
        <taxon>Alphaproteobacteria</taxon>
        <taxon>Sphingomonadales</taxon>
        <taxon>Sphingosinicellaceae</taxon>
        <taxon>Pacificimonas</taxon>
    </lineage>
</organism>
<proteinExistence type="inferred from homology"/>
<feature type="chain" id="PRO_5047291425" description="beta-lactamase" evidence="4">
    <location>
        <begin position="22"/>
        <end position="364"/>
    </location>
</feature>
<gene>
    <name evidence="6" type="primary">bla</name>
    <name evidence="6" type="ORF">KCG44_00720</name>
</gene>
<dbReference type="Pfam" id="PF13354">
    <property type="entry name" value="Beta-lactamase2"/>
    <property type="match status" value="1"/>
</dbReference>
<keyword evidence="4" id="KW-0732">Signal</keyword>
<keyword evidence="7" id="KW-1185">Reference proteome</keyword>
<dbReference type="InterPro" id="IPR000871">
    <property type="entry name" value="Beta-lactam_class-A"/>
</dbReference>
<sequence>MFFKDKYFVAALGLAMITSPAALDDASARSGASATAQAPAKMALEMEIERIARRNEGNVGVAVRHLETGRSVSINNGELYFMASTYKIPIAVQALRRVEAGELSLDQLIGIRGDEYVKWSIVEERLSRGPAALSLSNIIELTMVLSDNTATDVLMRAAGGASAVTAMVRGAAINDLTVSRTTKQLLVEFADYPPLTRLVRDEGLSFAAAWDRMTPEDEGRAEALMAERYADDKYVGDFLADPRDKASPDAMLNFLEQLWRGDLLNAEHTQLMKDIMARCETGKNRIEGKLPAGTRVMHKTGTLDGPTGVTNNAGVIELPGGRGNLAVVIYVRNGNSEIAANEEIIADIAQMAYNYFVLTTPAAD</sequence>
<evidence type="ECO:0000256" key="2">
    <source>
        <dbReference type="ARBA" id="ARBA00009009"/>
    </source>
</evidence>
<evidence type="ECO:0000256" key="3">
    <source>
        <dbReference type="ARBA" id="ARBA00012865"/>
    </source>
</evidence>
<evidence type="ECO:0000256" key="4">
    <source>
        <dbReference type="SAM" id="SignalP"/>
    </source>
</evidence>
<evidence type="ECO:0000313" key="7">
    <source>
        <dbReference type="Proteomes" id="UP000722336"/>
    </source>
</evidence>
<dbReference type="EC" id="3.5.2.6" evidence="3"/>
<name>A0ABS6SA89_9SPHN</name>
<comment type="similarity">
    <text evidence="2">Belongs to the class-A beta-lactamase family.</text>
</comment>
<comment type="catalytic activity">
    <reaction evidence="1">
        <text>a beta-lactam + H2O = a substituted beta-amino acid</text>
        <dbReference type="Rhea" id="RHEA:20401"/>
        <dbReference type="ChEBI" id="CHEBI:15377"/>
        <dbReference type="ChEBI" id="CHEBI:35627"/>
        <dbReference type="ChEBI" id="CHEBI:140347"/>
        <dbReference type="EC" id="3.5.2.6"/>
    </reaction>
</comment>